<protein>
    <recommendedName>
        <fullName evidence="2">RNA helicase</fullName>
        <ecNumber evidence="2">3.6.4.13</ecNumber>
    </recommendedName>
</protein>
<dbReference type="PANTHER" id="PTHR18934">
    <property type="entry name" value="ATP-DEPENDENT RNA HELICASE"/>
    <property type="match status" value="1"/>
</dbReference>
<accession>A0A9W7XGV3</accession>
<dbReference type="SMART" id="SM00490">
    <property type="entry name" value="HELICc"/>
    <property type="match status" value="1"/>
</dbReference>
<keyword evidence="6" id="KW-0067">ATP-binding</keyword>
<feature type="domain" description="Helicase ATP-binding" evidence="8">
    <location>
        <begin position="48"/>
        <end position="214"/>
    </location>
</feature>
<sequence length="610" mass="68302">MSKRARTSDQDGNFAGASNSEFVASSFIKSFDQQRHLLPVYKHRLQFLYAVETKDVVIVVGEPGMGKSTQLPQYLLETGWAAENKVIACVQPESIAAAKLAYSVSQQINSELGDIVGYSVRFSSLCDAEKTRLKYMTSDALIRECFMDPLLTKYSVIIVDEAQARHIATDTLVALVKKILKRRKNDLKLIIVSSSADIHVFMDYFSNDLDVAAMTVSNPLFPGDIHYLQEPCENYITKAVEAVLQIHAKEDPGHILVFLPDKFDINQAIETLDQHTFSAVNESLIAVPLHAGLSAREQELAFDQPPSGIRKVVFATDIAETSITVPGITYVVDSGFINQRIFDHASLIERLETRSISRASAEQRAARACLVQNGKVYRLYTYGAFQSQMFPAHDTPETSRLSLAFMALTLKALGVDNLVRFDYLQPSPPPERLSQALEHLVSLNVIDRKTGNFTADLGMKLAALPLDLDIELGICLLNSVQKFKCAREAIAAISMLAIDANPFKSTYEQREEASECKKDFMVQEGDVLTLVNVLLGFQETPGKAQRRWCKSHFLDFRFLEQADRISRQLANWLIRLDFKRSEIEVSSMDQPSIRCNKMASIISCYQPVYL</sequence>
<dbReference type="SMART" id="SM00487">
    <property type="entry name" value="DEXDc"/>
    <property type="match status" value="1"/>
</dbReference>
<dbReference type="InterPro" id="IPR049945">
    <property type="entry name" value="AAA_22"/>
</dbReference>
<evidence type="ECO:0000256" key="5">
    <source>
        <dbReference type="ARBA" id="ARBA00022806"/>
    </source>
</evidence>
<dbReference type="Pfam" id="PF00271">
    <property type="entry name" value="Helicase_C"/>
    <property type="match status" value="1"/>
</dbReference>
<evidence type="ECO:0000256" key="1">
    <source>
        <dbReference type="ARBA" id="ARBA00008792"/>
    </source>
</evidence>
<evidence type="ECO:0000313" key="10">
    <source>
        <dbReference type="EMBL" id="KAJ1644263.1"/>
    </source>
</evidence>
<keyword evidence="11" id="KW-1185">Reference proteome</keyword>
<dbReference type="AlphaFoldDB" id="A0A9W7XGV3"/>
<evidence type="ECO:0000259" key="8">
    <source>
        <dbReference type="PROSITE" id="PS51192"/>
    </source>
</evidence>
<evidence type="ECO:0000313" key="11">
    <source>
        <dbReference type="Proteomes" id="UP001145021"/>
    </source>
</evidence>
<comment type="similarity">
    <text evidence="1">Belongs to the DEAD box helicase family. DEAH subfamily.</text>
</comment>
<dbReference type="GO" id="GO:0003724">
    <property type="term" value="F:RNA helicase activity"/>
    <property type="evidence" value="ECO:0007669"/>
    <property type="project" value="UniProtKB-EC"/>
</dbReference>
<evidence type="ECO:0000256" key="6">
    <source>
        <dbReference type="ARBA" id="ARBA00022840"/>
    </source>
</evidence>
<dbReference type="EMBL" id="JANBOH010000179">
    <property type="protein sequence ID" value="KAJ1644263.1"/>
    <property type="molecule type" value="Genomic_DNA"/>
</dbReference>
<dbReference type="PROSITE" id="PS51194">
    <property type="entry name" value="HELICASE_CTER"/>
    <property type="match status" value="1"/>
</dbReference>
<gene>
    <name evidence="10" type="ORF">LPJ64_004040</name>
</gene>
<dbReference type="InterPro" id="IPR014001">
    <property type="entry name" value="Helicase_ATP-bd"/>
</dbReference>
<feature type="domain" description="Helicase C-terminal" evidence="9">
    <location>
        <begin position="239"/>
        <end position="414"/>
    </location>
</feature>
<reference evidence="10" key="1">
    <citation type="submission" date="2022-07" db="EMBL/GenBank/DDBJ databases">
        <title>Phylogenomic reconstructions and comparative analyses of Kickxellomycotina fungi.</title>
        <authorList>
            <person name="Reynolds N.K."/>
            <person name="Stajich J.E."/>
            <person name="Barry K."/>
            <person name="Grigoriev I.V."/>
            <person name="Crous P."/>
            <person name="Smith M.E."/>
        </authorList>
    </citation>
    <scope>NUCLEOTIDE SEQUENCE</scope>
    <source>
        <strain evidence="10">NBRC 105413</strain>
    </source>
</reference>
<organism evidence="10 11">
    <name type="scientific">Coemansia asiatica</name>
    <dbReference type="NCBI Taxonomy" id="1052880"/>
    <lineage>
        <taxon>Eukaryota</taxon>
        <taxon>Fungi</taxon>
        <taxon>Fungi incertae sedis</taxon>
        <taxon>Zoopagomycota</taxon>
        <taxon>Kickxellomycotina</taxon>
        <taxon>Kickxellomycetes</taxon>
        <taxon>Kickxellales</taxon>
        <taxon>Kickxellaceae</taxon>
        <taxon>Coemansia</taxon>
    </lineage>
</organism>
<keyword evidence="5" id="KW-0347">Helicase</keyword>
<dbReference type="PANTHER" id="PTHR18934:SF136">
    <property type="entry name" value="ATP-DEPENDENT RNA HELICASE DHX35-RELATED"/>
    <property type="match status" value="1"/>
</dbReference>
<dbReference type="SMART" id="SM00847">
    <property type="entry name" value="HA2"/>
    <property type="match status" value="1"/>
</dbReference>
<keyword evidence="4" id="KW-0378">Hydrolase</keyword>
<dbReference type="Proteomes" id="UP001145021">
    <property type="component" value="Unassembled WGS sequence"/>
</dbReference>
<name>A0A9W7XGV3_9FUNG</name>
<proteinExistence type="inferred from homology"/>
<evidence type="ECO:0000256" key="3">
    <source>
        <dbReference type="ARBA" id="ARBA00022741"/>
    </source>
</evidence>
<keyword evidence="3" id="KW-0547">Nucleotide-binding</keyword>
<evidence type="ECO:0000256" key="4">
    <source>
        <dbReference type="ARBA" id="ARBA00022801"/>
    </source>
</evidence>
<comment type="catalytic activity">
    <reaction evidence="7">
        <text>ATP + H2O = ADP + phosphate + H(+)</text>
        <dbReference type="Rhea" id="RHEA:13065"/>
        <dbReference type="ChEBI" id="CHEBI:15377"/>
        <dbReference type="ChEBI" id="CHEBI:15378"/>
        <dbReference type="ChEBI" id="CHEBI:30616"/>
        <dbReference type="ChEBI" id="CHEBI:43474"/>
        <dbReference type="ChEBI" id="CHEBI:456216"/>
        <dbReference type="EC" id="3.6.4.13"/>
    </reaction>
</comment>
<dbReference type="Gene3D" id="1.20.120.1080">
    <property type="match status" value="1"/>
</dbReference>
<evidence type="ECO:0000256" key="7">
    <source>
        <dbReference type="ARBA" id="ARBA00047984"/>
    </source>
</evidence>
<evidence type="ECO:0000259" key="9">
    <source>
        <dbReference type="PROSITE" id="PS51194"/>
    </source>
</evidence>
<comment type="caution">
    <text evidence="10">The sequence shown here is derived from an EMBL/GenBank/DDBJ whole genome shotgun (WGS) entry which is preliminary data.</text>
</comment>
<dbReference type="Pfam" id="PF13401">
    <property type="entry name" value="AAA_22"/>
    <property type="match status" value="1"/>
</dbReference>
<dbReference type="GO" id="GO:0005524">
    <property type="term" value="F:ATP binding"/>
    <property type="evidence" value="ECO:0007669"/>
    <property type="project" value="UniProtKB-KW"/>
</dbReference>
<dbReference type="PROSITE" id="PS51192">
    <property type="entry name" value="HELICASE_ATP_BIND_1"/>
    <property type="match status" value="1"/>
</dbReference>
<dbReference type="Gene3D" id="3.40.50.300">
    <property type="entry name" value="P-loop containing nucleotide triphosphate hydrolases"/>
    <property type="match status" value="2"/>
</dbReference>
<dbReference type="Pfam" id="PF21010">
    <property type="entry name" value="HA2_C"/>
    <property type="match status" value="1"/>
</dbReference>
<dbReference type="FunFam" id="3.40.50.300:FF:000578">
    <property type="entry name" value="probable ATP-dependent RNA helicase DHX35"/>
    <property type="match status" value="1"/>
</dbReference>
<dbReference type="InterPro" id="IPR027417">
    <property type="entry name" value="P-loop_NTPase"/>
</dbReference>
<dbReference type="InterPro" id="IPR007502">
    <property type="entry name" value="Helicase-assoc_dom"/>
</dbReference>
<dbReference type="GO" id="GO:0016887">
    <property type="term" value="F:ATP hydrolysis activity"/>
    <property type="evidence" value="ECO:0007669"/>
    <property type="project" value="InterPro"/>
</dbReference>
<evidence type="ECO:0000256" key="2">
    <source>
        <dbReference type="ARBA" id="ARBA00012552"/>
    </source>
</evidence>
<dbReference type="InterPro" id="IPR001650">
    <property type="entry name" value="Helicase_C-like"/>
</dbReference>
<dbReference type="CDD" id="cd18791">
    <property type="entry name" value="SF2_C_RHA"/>
    <property type="match status" value="1"/>
</dbReference>
<dbReference type="GO" id="GO:0003723">
    <property type="term" value="F:RNA binding"/>
    <property type="evidence" value="ECO:0007669"/>
    <property type="project" value="TreeGrafter"/>
</dbReference>
<dbReference type="SUPFAM" id="SSF52540">
    <property type="entry name" value="P-loop containing nucleoside triphosphate hydrolases"/>
    <property type="match status" value="1"/>
</dbReference>
<dbReference type="EC" id="3.6.4.13" evidence="2"/>